<name>D6TYH8_KTERA</name>
<evidence type="ECO:0000313" key="2">
    <source>
        <dbReference type="EMBL" id="EFH83258.1"/>
    </source>
</evidence>
<keyword evidence="1" id="KW-1133">Transmembrane helix</keyword>
<dbReference type="Proteomes" id="UP000004508">
    <property type="component" value="Unassembled WGS sequence"/>
</dbReference>
<reference evidence="2 3" key="1">
    <citation type="journal article" date="2011" name="Stand. Genomic Sci.">
        <title>Non-contiguous finished genome sequence and contextual data of the filamentous soil bacterium Ktedonobacter racemifer type strain (SOSP1-21).</title>
        <authorList>
            <person name="Chang Y.J."/>
            <person name="Land M."/>
            <person name="Hauser L."/>
            <person name="Chertkov O."/>
            <person name="Del Rio T.G."/>
            <person name="Nolan M."/>
            <person name="Copeland A."/>
            <person name="Tice H."/>
            <person name="Cheng J.F."/>
            <person name="Lucas S."/>
            <person name="Han C."/>
            <person name="Goodwin L."/>
            <person name="Pitluck S."/>
            <person name="Ivanova N."/>
            <person name="Ovchinikova G."/>
            <person name="Pati A."/>
            <person name="Chen A."/>
            <person name="Palaniappan K."/>
            <person name="Mavromatis K."/>
            <person name="Liolios K."/>
            <person name="Brettin T."/>
            <person name="Fiebig A."/>
            <person name="Rohde M."/>
            <person name="Abt B."/>
            <person name="Goker M."/>
            <person name="Detter J.C."/>
            <person name="Woyke T."/>
            <person name="Bristow J."/>
            <person name="Eisen J.A."/>
            <person name="Markowitz V."/>
            <person name="Hugenholtz P."/>
            <person name="Kyrpides N.C."/>
            <person name="Klenk H.P."/>
            <person name="Lapidus A."/>
        </authorList>
    </citation>
    <scope>NUCLEOTIDE SEQUENCE [LARGE SCALE GENOMIC DNA]</scope>
    <source>
        <strain evidence="3">DSM 44963</strain>
    </source>
</reference>
<gene>
    <name evidence="2" type="ORF">Krac_4201</name>
</gene>
<dbReference type="EMBL" id="ADVG01000003">
    <property type="protein sequence ID" value="EFH83258.1"/>
    <property type="molecule type" value="Genomic_DNA"/>
</dbReference>
<comment type="caution">
    <text evidence="2">The sequence shown here is derived from an EMBL/GenBank/DDBJ whole genome shotgun (WGS) entry which is preliminary data.</text>
</comment>
<evidence type="ECO:0000313" key="3">
    <source>
        <dbReference type="Proteomes" id="UP000004508"/>
    </source>
</evidence>
<accession>D6TYH8</accession>
<keyword evidence="3" id="KW-1185">Reference proteome</keyword>
<organism evidence="2 3">
    <name type="scientific">Ktedonobacter racemifer DSM 44963</name>
    <dbReference type="NCBI Taxonomy" id="485913"/>
    <lineage>
        <taxon>Bacteria</taxon>
        <taxon>Bacillati</taxon>
        <taxon>Chloroflexota</taxon>
        <taxon>Ktedonobacteria</taxon>
        <taxon>Ktedonobacterales</taxon>
        <taxon>Ktedonobacteraceae</taxon>
        <taxon>Ktedonobacter</taxon>
    </lineage>
</organism>
<dbReference type="AlphaFoldDB" id="D6TYH8"/>
<sequence length="61" mass="6518">MKLCTTRVLVLGSVLCLIFIWGGIDNIDIGNIVIGLLGILLAFILVAILFLSYKGIGQGEL</sequence>
<dbReference type="RefSeq" id="WP_007913841.1">
    <property type="nucleotide sequence ID" value="NZ_ADVG01000003.1"/>
</dbReference>
<keyword evidence="1" id="KW-0812">Transmembrane</keyword>
<keyword evidence="1" id="KW-0472">Membrane</keyword>
<proteinExistence type="predicted"/>
<protein>
    <submittedName>
        <fullName evidence="2">Uncharacterized protein</fullName>
    </submittedName>
</protein>
<feature type="transmembrane region" description="Helical" evidence="1">
    <location>
        <begin position="30"/>
        <end position="53"/>
    </location>
</feature>
<dbReference type="InParanoid" id="D6TYH8"/>
<feature type="transmembrane region" description="Helical" evidence="1">
    <location>
        <begin position="7"/>
        <end position="24"/>
    </location>
</feature>
<evidence type="ECO:0000256" key="1">
    <source>
        <dbReference type="SAM" id="Phobius"/>
    </source>
</evidence>